<protein>
    <submittedName>
        <fullName evidence="3">SRSO17 transposase</fullName>
    </submittedName>
</protein>
<dbReference type="PANTHER" id="PTHR33627:SF1">
    <property type="entry name" value="TRANSPOSASE"/>
    <property type="match status" value="1"/>
</dbReference>
<name>A0ABU0SM47_9ACTN</name>
<dbReference type="InterPro" id="IPR012337">
    <property type="entry name" value="RNaseH-like_sf"/>
</dbReference>
<feature type="domain" description="Transposase IS701-like DDE" evidence="2">
    <location>
        <begin position="25"/>
        <end position="235"/>
    </location>
</feature>
<evidence type="ECO:0000313" key="3">
    <source>
        <dbReference type="EMBL" id="MDQ1024635.1"/>
    </source>
</evidence>
<sequence>MEPEIDVEVGLWDAELESLLLRVGERFGRVEPRRRMRDYVRGLLGPVGRKNSWQLAEHAGNATPYGLQRLLSWCQWEPDEIRDDLQNYVAERLGQPDGVLIVDDTGFLKKGTISAGVQRQYSGTAGRTENCQIGVFAAYASAKGRALVDRELYLPKSWTGDPDRCRAARIPEGRSFATKPELARAMVRRALDSALPIAWVTADAAYGQEWHFRQILEEARVGYVLAVPKSQQVKTPAGSWRIDHVLAGAPAEAWERISCGDGAKGPRVHDWAAAKLPTIDGCDPTHYRWVLARRSLARPEEIAYYLAFAQADVTVAELVRVAGARWAIEECFQAAKNECGLDQYEVRRYVGWYRHITLAMLAHAFLAAMTAHALEKGAGETVRAASFPSPWQKSEGCWTLPIPPQPGTTHLGAVSTGPDGDAATRPSPATATISTARTPIG</sequence>
<reference evidence="3 4" key="1">
    <citation type="submission" date="2023-07" db="EMBL/GenBank/DDBJ databases">
        <title>Comparative genomics of wheat-associated soil bacteria to identify genetic determinants of phenazine resistance.</title>
        <authorList>
            <person name="Mouncey N."/>
        </authorList>
    </citation>
    <scope>NUCLEOTIDE SEQUENCE [LARGE SCALE GENOMIC DNA]</scope>
    <source>
        <strain evidence="3 4">V2I4</strain>
    </source>
</reference>
<proteinExistence type="predicted"/>
<keyword evidence="4" id="KW-1185">Reference proteome</keyword>
<evidence type="ECO:0000256" key="1">
    <source>
        <dbReference type="SAM" id="MobiDB-lite"/>
    </source>
</evidence>
<evidence type="ECO:0000259" key="2">
    <source>
        <dbReference type="Pfam" id="PF13546"/>
    </source>
</evidence>
<dbReference type="Proteomes" id="UP001230328">
    <property type="component" value="Unassembled WGS sequence"/>
</dbReference>
<evidence type="ECO:0000313" key="4">
    <source>
        <dbReference type="Proteomes" id="UP001230328"/>
    </source>
</evidence>
<dbReference type="NCBIfam" id="NF033540">
    <property type="entry name" value="transpos_IS701"/>
    <property type="match status" value="1"/>
</dbReference>
<accession>A0ABU0SM47</accession>
<dbReference type="PANTHER" id="PTHR33627">
    <property type="entry name" value="TRANSPOSASE"/>
    <property type="match status" value="1"/>
</dbReference>
<dbReference type="Pfam" id="PF13546">
    <property type="entry name" value="DDE_5"/>
    <property type="match status" value="1"/>
</dbReference>
<feature type="compositionally biased region" description="Polar residues" evidence="1">
    <location>
        <begin position="427"/>
        <end position="441"/>
    </location>
</feature>
<feature type="region of interest" description="Disordered" evidence="1">
    <location>
        <begin position="415"/>
        <end position="441"/>
    </location>
</feature>
<organism evidence="3 4">
    <name type="scientific">Streptomyces umbrinus</name>
    <dbReference type="NCBI Taxonomy" id="67370"/>
    <lineage>
        <taxon>Bacteria</taxon>
        <taxon>Bacillati</taxon>
        <taxon>Actinomycetota</taxon>
        <taxon>Actinomycetes</taxon>
        <taxon>Kitasatosporales</taxon>
        <taxon>Streptomycetaceae</taxon>
        <taxon>Streptomyces</taxon>
        <taxon>Streptomyces phaeochromogenes group</taxon>
    </lineage>
</organism>
<dbReference type="SUPFAM" id="SSF53098">
    <property type="entry name" value="Ribonuclease H-like"/>
    <property type="match status" value="1"/>
</dbReference>
<dbReference type="InterPro" id="IPR038721">
    <property type="entry name" value="IS701-like_DDE_dom"/>
</dbReference>
<dbReference type="InterPro" id="IPR039365">
    <property type="entry name" value="IS701-like"/>
</dbReference>
<comment type="caution">
    <text evidence="3">The sequence shown here is derived from an EMBL/GenBank/DDBJ whole genome shotgun (WGS) entry which is preliminary data.</text>
</comment>
<dbReference type="EMBL" id="JAUSZI010000002">
    <property type="protein sequence ID" value="MDQ1024635.1"/>
    <property type="molecule type" value="Genomic_DNA"/>
</dbReference>
<gene>
    <name evidence="3" type="ORF">QF035_002217</name>
</gene>